<dbReference type="InterPro" id="IPR002921">
    <property type="entry name" value="Fungal_lipase-type"/>
</dbReference>
<reference evidence="6 7" key="1">
    <citation type="journal article" date="2016" name="Mol. Biol. Evol.">
        <title>Comparative Genomics of Early-Diverging Mushroom-Forming Fungi Provides Insights into the Origins of Lignocellulose Decay Capabilities.</title>
        <authorList>
            <person name="Nagy L.G."/>
            <person name="Riley R."/>
            <person name="Tritt A."/>
            <person name="Adam C."/>
            <person name="Daum C."/>
            <person name="Floudas D."/>
            <person name="Sun H."/>
            <person name="Yadav J.S."/>
            <person name="Pangilinan J."/>
            <person name="Larsson K.H."/>
            <person name="Matsuura K."/>
            <person name="Barry K."/>
            <person name="Labutti K."/>
            <person name="Kuo R."/>
            <person name="Ohm R.A."/>
            <person name="Bhattacharya S.S."/>
            <person name="Shirouzu T."/>
            <person name="Yoshinaga Y."/>
            <person name="Martin F.M."/>
            <person name="Grigoriev I.V."/>
            <person name="Hibbett D.S."/>
        </authorList>
    </citation>
    <scope>NUCLEOTIDE SEQUENCE [LARGE SCALE GENOMIC DNA]</scope>
    <source>
        <strain evidence="6 7">HHB12029</strain>
    </source>
</reference>
<dbReference type="SUPFAM" id="SSF53474">
    <property type="entry name" value="alpha/beta-Hydrolases"/>
    <property type="match status" value="1"/>
</dbReference>
<dbReference type="InterPro" id="IPR051218">
    <property type="entry name" value="Sec_MonoDiacylglyc_Lipase"/>
</dbReference>
<evidence type="ECO:0000256" key="2">
    <source>
        <dbReference type="ARBA" id="ARBA00043996"/>
    </source>
</evidence>
<dbReference type="AlphaFoldDB" id="A0A166ATF8"/>
<gene>
    <name evidence="6" type="ORF">EXIGLDRAFT_736072</name>
</gene>
<evidence type="ECO:0000259" key="5">
    <source>
        <dbReference type="Pfam" id="PF01764"/>
    </source>
</evidence>
<dbReference type="Pfam" id="PF01764">
    <property type="entry name" value="Lipase_3"/>
    <property type="match status" value="1"/>
</dbReference>
<organism evidence="6 7">
    <name type="scientific">Exidia glandulosa HHB12029</name>
    <dbReference type="NCBI Taxonomy" id="1314781"/>
    <lineage>
        <taxon>Eukaryota</taxon>
        <taxon>Fungi</taxon>
        <taxon>Dikarya</taxon>
        <taxon>Basidiomycota</taxon>
        <taxon>Agaricomycotina</taxon>
        <taxon>Agaricomycetes</taxon>
        <taxon>Auriculariales</taxon>
        <taxon>Exidiaceae</taxon>
        <taxon>Exidia</taxon>
    </lineage>
</organism>
<evidence type="ECO:0000256" key="1">
    <source>
        <dbReference type="ARBA" id="ARBA00023157"/>
    </source>
</evidence>
<comment type="catalytic activity">
    <reaction evidence="3">
        <text>a diacylglycerol + H2O = a monoacylglycerol + a fatty acid + H(+)</text>
        <dbReference type="Rhea" id="RHEA:32731"/>
        <dbReference type="ChEBI" id="CHEBI:15377"/>
        <dbReference type="ChEBI" id="CHEBI:15378"/>
        <dbReference type="ChEBI" id="CHEBI:17408"/>
        <dbReference type="ChEBI" id="CHEBI:18035"/>
        <dbReference type="ChEBI" id="CHEBI:28868"/>
    </reaction>
</comment>
<keyword evidence="6" id="KW-0378">Hydrolase</keyword>
<dbReference type="OrthoDB" id="426718at2759"/>
<dbReference type="CDD" id="cd00519">
    <property type="entry name" value="Lipase_3"/>
    <property type="match status" value="1"/>
</dbReference>
<dbReference type="EMBL" id="KV425964">
    <property type="protein sequence ID" value="KZV95009.1"/>
    <property type="molecule type" value="Genomic_DNA"/>
</dbReference>
<dbReference type="GO" id="GO:0016787">
    <property type="term" value="F:hydrolase activity"/>
    <property type="evidence" value="ECO:0007669"/>
    <property type="project" value="UniProtKB-KW"/>
</dbReference>
<accession>A0A166ATF8</accession>
<dbReference type="STRING" id="1314781.A0A166ATF8"/>
<protein>
    <submittedName>
        <fullName evidence="6">Alpha/beta-hydrolase</fullName>
    </submittedName>
</protein>
<sequence length="385" mass="43401">MADAEIHAGEQEYNFRQLESLLASTSSHTLRAHDLVSDAVVAQLASIGEFAEVAHGSVDPRWVFENRAQLTRPGFPLEGYDTLANADEDMRCVTVFHSSVGQHQGYVAVLPRRRTVLLAFSGTSNSTVALRLLRYWKTRYHLAKDVPKDARVHRGFQQIYLGMKDAARAALVDAFTQLPVPEDNSAPATLILTGHSLGGVLSYFSLIDILHDVLHPVPSSPCELPWQKNPPIITLAVFGAPRPGNNAFSDHYASIVSSYRKAHPSLSLTDWSVIGHRDGVPSLPPYSTPLCAEPFYLYHGDLYAIPASERTFTRFPVERDESRPRRFEKGGHNYYNVRDMEGCLRRMRGIREDVESGCGVEEWTKRYIQRNEREEKDRQRRTLRA</sequence>
<keyword evidence="7" id="KW-1185">Reference proteome</keyword>
<dbReference type="InterPro" id="IPR029058">
    <property type="entry name" value="AB_hydrolase_fold"/>
</dbReference>
<comment type="catalytic activity">
    <reaction evidence="4">
        <text>a monoacylglycerol + H2O = glycerol + a fatty acid + H(+)</text>
        <dbReference type="Rhea" id="RHEA:15245"/>
        <dbReference type="ChEBI" id="CHEBI:15377"/>
        <dbReference type="ChEBI" id="CHEBI:15378"/>
        <dbReference type="ChEBI" id="CHEBI:17408"/>
        <dbReference type="ChEBI" id="CHEBI:17754"/>
        <dbReference type="ChEBI" id="CHEBI:28868"/>
    </reaction>
</comment>
<dbReference type="Gene3D" id="3.40.50.1820">
    <property type="entry name" value="alpha/beta hydrolase"/>
    <property type="match status" value="1"/>
</dbReference>
<dbReference type="PANTHER" id="PTHR45856:SF25">
    <property type="entry name" value="FUNGAL LIPASE-LIKE DOMAIN-CONTAINING PROTEIN"/>
    <property type="match status" value="1"/>
</dbReference>
<dbReference type="Proteomes" id="UP000077266">
    <property type="component" value="Unassembled WGS sequence"/>
</dbReference>
<evidence type="ECO:0000256" key="4">
    <source>
        <dbReference type="ARBA" id="ARBA00048461"/>
    </source>
</evidence>
<evidence type="ECO:0000313" key="6">
    <source>
        <dbReference type="EMBL" id="KZV95009.1"/>
    </source>
</evidence>
<dbReference type="GO" id="GO:0006629">
    <property type="term" value="P:lipid metabolic process"/>
    <property type="evidence" value="ECO:0007669"/>
    <property type="project" value="InterPro"/>
</dbReference>
<name>A0A166ATF8_EXIGL</name>
<dbReference type="InParanoid" id="A0A166ATF8"/>
<evidence type="ECO:0000256" key="3">
    <source>
        <dbReference type="ARBA" id="ARBA00047591"/>
    </source>
</evidence>
<proteinExistence type="inferred from homology"/>
<dbReference type="PANTHER" id="PTHR45856">
    <property type="entry name" value="ALPHA/BETA-HYDROLASES SUPERFAMILY PROTEIN"/>
    <property type="match status" value="1"/>
</dbReference>
<keyword evidence="1" id="KW-1015">Disulfide bond</keyword>
<feature type="domain" description="Fungal lipase-type" evidence="5">
    <location>
        <begin position="118"/>
        <end position="285"/>
    </location>
</feature>
<evidence type="ECO:0000313" key="7">
    <source>
        <dbReference type="Proteomes" id="UP000077266"/>
    </source>
</evidence>
<comment type="similarity">
    <text evidence="2">Belongs to the AB hydrolase superfamily. Lipase family. Class 3 subfamily.</text>
</comment>